<reference evidence="4 5" key="1">
    <citation type="submission" date="2020-07" db="EMBL/GenBank/DDBJ databases">
        <title>Genomic Encyclopedia of Archaeal and Bacterial Type Strains, Phase II (KMG-II): from individual species to whole genera.</title>
        <authorList>
            <person name="Goeker M."/>
        </authorList>
    </citation>
    <scope>NUCLEOTIDE SEQUENCE [LARGE SCALE GENOMIC DNA]</scope>
    <source>
        <strain evidence="4 5">DSM 21226</strain>
    </source>
</reference>
<feature type="compositionally biased region" description="Polar residues" evidence="3">
    <location>
        <begin position="1"/>
        <end position="10"/>
    </location>
</feature>
<accession>A0A7Y9QV83</accession>
<proteinExistence type="inferred from homology"/>
<dbReference type="InterPro" id="IPR010131">
    <property type="entry name" value="MdtP/NodT-like"/>
</dbReference>
<dbReference type="AlphaFoldDB" id="A0A7Y9QV83"/>
<evidence type="ECO:0000256" key="3">
    <source>
        <dbReference type="SAM" id="MobiDB-lite"/>
    </source>
</evidence>
<comment type="subcellular location">
    <subcellularLocation>
        <location evidence="2">Cell membrane</location>
        <topology evidence="2">Lipid-anchor</topology>
    </subcellularLocation>
</comment>
<dbReference type="SUPFAM" id="SSF56954">
    <property type="entry name" value="Outer membrane efflux proteins (OEP)"/>
    <property type="match status" value="1"/>
</dbReference>
<protein>
    <submittedName>
        <fullName evidence="4">NodT family efflux transporter outer membrane factor (OMF) lipoprotein</fullName>
    </submittedName>
</protein>
<evidence type="ECO:0000313" key="4">
    <source>
        <dbReference type="EMBL" id="NYG32032.1"/>
    </source>
</evidence>
<organism evidence="4 5">
    <name type="scientific">Sphaerotilus montanus</name>
    <dbReference type="NCBI Taxonomy" id="522889"/>
    <lineage>
        <taxon>Bacteria</taxon>
        <taxon>Pseudomonadati</taxon>
        <taxon>Pseudomonadota</taxon>
        <taxon>Betaproteobacteria</taxon>
        <taxon>Burkholderiales</taxon>
        <taxon>Sphaerotilaceae</taxon>
        <taxon>Sphaerotilus</taxon>
    </lineage>
</organism>
<comment type="caution">
    <text evidence="4">The sequence shown here is derived from an EMBL/GenBank/DDBJ whole genome shotgun (WGS) entry which is preliminary data.</text>
</comment>
<keyword evidence="2" id="KW-0564">Palmitate</keyword>
<keyword evidence="2 4" id="KW-0449">Lipoprotein</keyword>
<dbReference type="Proteomes" id="UP000518288">
    <property type="component" value="Unassembled WGS sequence"/>
</dbReference>
<evidence type="ECO:0000256" key="1">
    <source>
        <dbReference type="ARBA" id="ARBA00007613"/>
    </source>
</evidence>
<keyword evidence="5" id="KW-1185">Reference proteome</keyword>
<feature type="region of interest" description="Disordered" evidence="3">
    <location>
        <begin position="1"/>
        <end position="30"/>
    </location>
</feature>
<dbReference type="Gene3D" id="1.20.1600.10">
    <property type="entry name" value="Outer membrane efflux proteins (OEP)"/>
    <property type="match status" value="1"/>
</dbReference>
<dbReference type="PANTHER" id="PTHR30203:SF25">
    <property type="entry name" value="OUTER MEMBRANE PROTEIN-RELATED"/>
    <property type="match status" value="1"/>
</dbReference>
<dbReference type="RefSeq" id="WP_246332473.1">
    <property type="nucleotide sequence ID" value="NZ_JACCFH010000001.1"/>
</dbReference>
<dbReference type="NCBIfam" id="TIGR01845">
    <property type="entry name" value="outer_NodT"/>
    <property type="match status" value="1"/>
</dbReference>
<dbReference type="InterPro" id="IPR003423">
    <property type="entry name" value="OMP_efflux"/>
</dbReference>
<comment type="similarity">
    <text evidence="1 2">Belongs to the outer membrane factor (OMF) (TC 1.B.17) family.</text>
</comment>
<dbReference type="Gene3D" id="2.20.200.10">
    <property type="entry name" value="Outer membrane efflux proteins (OEP)"/>
    <property type="match status" value="1"/>
</dbReference>
<feature type="region of interest" description="Disordered" evidence="3">
    <location>
        <begin position="84"/>
        <end position="103"/>
    </location>
</feature>
<dbReference type="GO" id="GO:0015562">
    <property type="term" value="F:efflux transmembrane transporter activity"/>
    <property type="evidence" value="ECO:0007669"/>
    <property type="project" value="InterPro"/>
</dbReference>
<dbReference type="GO" id="GO:0005886">
    <property type="term" value="C:plasma membrane"/>
    <property type="evidence" value="ECO:0007669"/>
    <property type="project" value="UniProtKB-SubCell"/>
</dbReference>
<dbReference type="PANTHER" id="PTHR30203">
    <property type="entry name" value="OUTER MEMBRANE CATION EFFLUX PROTEIN"/>
    <property type="match status" value="1"/>
</dbReference>
<keyword evidence="2" id="KW-0472">Membrane</keyword>
<sequence>MLTACATLTPQGDRPPTAAPAAAADADAPSADTLRLRAQAPWWTRFDDPLLGALVTDALQANLDLGIARTRLLQARALRDQTAASRAPQLGSSASLSRNRSSDRTASSYSLGLDASWEADLFGELASAERGARADLATASANLAAARLAVAGEVGLAYVQLRANRARRALTQSSLAAQDETLQLTGWRTQAGLASSLEVEQARASAEQTRAQIPAYDTAIAQGEHALAILLGQEPEALRTRLGDSTRVPVPAAATGVDDLMRQGLPADLLRQRPDVQAAESAITAELARLDQTQAARRPAFRLSGALGWQALTLAALGSPGALAASLAAAVDWPILDGGRGAAQVQAQQAVLARARLTYQATALAAAQDVADAVSALEGSRRQTTALDAATDAARNANRMARQRYEAGLVDFTTLLDTQRTLLSIDSSRAAAAADTSLNLIRLHKALGGDWTAQDPAGHTAP</sequence>
<gene>
    <name evidence="4" type="ORF">BDD16_001018</name>
</gene>
<dbReference type="EMBL" id="JACCFH010000001">
    <property type="protein sequence ID" value="NYG32032.1"/>
    <property type="molecule type" value="Genomic_DNA"/>
</dbReference>
<keyword evidence="2" id="KW-0812">Transmembrane</keyword>
<dbReference type="Pfam" id="PF02321">
    <property type="entry name" value="OEP"/>
    <property type="match status" value="2"/>
</dbReference>
<evidence type="ECO:0000313" key="5">
    <source>
        <dbReference type="Proteomes" id="UP000518288"/>
    </source>
</evidence>
<name>A0A7Y9QV83_9BURK</name>
<keyword evidence="2" id="KW-1134">Transmembrane beta strand</keyword>
<feature type="compositionally biased region" description="Low complexity" evidence="3">
    <location>
        <begin position="14"/>
        <end position="30"/>
    </location>
</feature>
<evidence type="ECO:0000256" key="2">
    <source>
        <dbReference type="RuleBase" id="RU362097"/>
    </source>
</evidence>